<dbReference type="GeneID" id="117576695"/>
<dbReference type="OrthoDB" id="7883086at2759"/>
<dbReference type="PANTHER" id="PTHR39079:SF1">
    <property type="entry name" value="GH11706P-RELATED"/>
    <property type="match status" value="1"/>
</dbReference>
<name>A0A6P8ZF59_DROAB</name>
<evidence type="ECO:0000259" key="3">
    <source>
        <dbReference type="Pfam" id="PF16032"/>
    </source>
</evidence>
<dbReference type="Proteomes" id="UP000515160">
    <property type="component" value="Chromosome 2R"/>
</dbReference>
<feature type="region of interest" description="Disordered" evidence="1">
    <location>
        <begin position="244"/>
        <end position="265"/>
    </location>
</feature>
<proteinExistence type="predicted"/>
<feature type="compositionally biased region" description="Low complexity" evidence="1">
    <location>
        <begin position="509"/>
        <end position="531"/>
    </location>
</feature>
<evidence type="ECO:0000313" key="5">
    <source>
        <dbReference type="RefSeq" id="XP_034117582.1"/>
    </source>
</evidence>
<feature type="region of interest" description="Disordered" evidence="1">
    <location>
        <begin position="509"/>
        <end position="576"/>
    </location>
</feature>
<dbReference type="AlphaFoldDB" id="A0A6P8ZF59"/>
<organism evidence="4 5">
    <name type="scientific">Drosophila albomicans</name>
    <name type="common">Fruit fly</name>
    <dbReference type="NCBI Taxonomy" id="7291"/>
    <lineage>
        <taxon>Eukaryota</taxon>
        <taxon>Metazoa</taxon>
        <taxon>Ecdysozoa</taxon>
        <taxon>Arthropoda</taxon>
        <taxon>Hexapoda</taxon>
        <taxon>Insecta</taxon>
        <taxon>Pterygota</taxon>
        <taxon>Neoptera</taxon>
        <taxon>Endopterygota</taxon>
        <taxon>Diptera</taxon>
        <taxon>Brachycera</taxon>
        <taxon>Muscomorpha</taxon>
        <taxon>Ephydroidea</taxon>
        <taxon>Drosophilidae</taxon>
        <taxon>Drosophila</taxon>
    </lineage>
</organism>
<sequence length="921" mass="103125">MDPLKQNYTYDVILRKAQLPRPEDGDGDEVDRTFSVRVFNEFVDLTANRILTEHFPCKFLGELVASPCDLIGSLSSKGICVTVYDNQEILGSGNAMLSNSLLRKLVNQTFKVNEVVSVDITKDKKTIGTLELNVKLASADPDLDTRLHHFGCYDICRPLDKSVNPRDVVFTLGRSNRCAATTCITDERLMSGAGAPFNCMHEKGGPKEQCGCFIAGVKPPPALDQSKEREQKLLKKLLTDLDIDREHIPTPPSGHTQSRQQKCQCRKSSDSSYFSPMEFWSDVLDTDDDDDEVDEEAESPDVGLLPHQLQELAAKRKKALGVCPTIPTPELTNVKYKPPNLCPVCNANITWLPKVAACPYCGYKRFDMDKPSEEPFDETATAAEVLRNHFMQTRFADGDNQRKHSTCASSDPKVESPIAGKVPKECSCSSLRVCTRCRIKELCEQMFHMDIKSKTPKLPASSPATTKGAKEKTSTPSMRREQLVNIFTEMRDNYAGKEGKEQTAEQLCAAKGKSGKAGKTGAKSGGKSSKAGGKKRTSPAVKKLLKELDQSMPSKPKKKKKAKRRSRSKRYTFLESKPPVKPVTTHQCCARGKGRVPCNMGWMWTANELARHRCWKPGAITKPIRELMSYFLRDYPVDVIGTSRRHCGKRKPGQSDDVSQTEEEPLVQHPTLHIVKKHDEYIITLRPLKDPKTLSVAANPYANMKPVVFRIVKDPVAAGEREMKMTLQDNGFPVCTCNQPIANCFCRSHNDKLIVEQAVRSLAAERGWKDITGSFVYNDLSDSDSDNELDFGVTPPAGVIKPERMRQPDRAHCETQYDPNDWAMPTMFPHPPSALVQYGGCVVGERKGRFPWIMGKGFVHREQKPAKKINQPKKEKKSKGRQKGGYDAGNFQENYLPFHRNWHKSNAPRKTPMTYDNGPLR</sequence>
<feature type="region of interest" description="Disordered" evidence="1">
    <location>
        <begin position="861"/>
        <end position="921"/>
    </location>
</feature>
<dbReference type="Pfam" id="PF16032">
    <property type="entry name" value="DUF4788"/>
    <property type="match status" value="1"/>
</dbReference>
<accession>A0A6P8ZF59</accession>
<dbReference type="RefSeq" id="XP_034117582.1">
    <property type="nucleotide sequence ID" value="XM_034261691.2"/>
</dbReference>
<feature type="compositionally biased region" description="Basic residues" evidence="1">
    <location>
        <begin position="866"/>
        <end position="882"/>
    </location>
</feature>
<feature type="region of interest" description="Disordered" evidence="1">
    <location>
        <begin position="645"/>
        <end position="666"/>
    </location>
</feature>
<feature type="domain" description="DUF4776" evidence="2">
    <location>
        <begin position="335"/>
        <end position="843"/>
    </location>
</feature>
<evidence type="ECO:0000259" key="2">
    <source>
        <dbReference type="Pfam" id="PF16003"/>
    </source>
</evidence>
<dbReference type="InterPro" id="IPR031949">
    <property type="entry name" value="DUF4776"/>
</dbReference>
<dbReference type="InterPro" id="IPR031992">
    <property type="entry name" value="DUF4788"/>
</dbReference>
<feature type="compositionally biased region" description="Basic residues" evidence="1">
    <location>
        <begin position="555"/>
        <end position="570"/>
    </location>
</feature>
<evidence type="ECO:0000313" key="4">
    <source>
        <dbReference type="Proteomes" id="UP000515160"/>
    </source>
</evidence>
<dbReference type="PANTHER" id="PTHR39079">
    <property type="entry name" value="FI08034P-RELATED"/>
    <property type="match status" value="1"/>
</dbReference>
<keyword evidence="4" id="KW-1185">Reference proteome</keyword>
<evidence type="ECO:0000256" key="1">
    <source>
        <dbReference type="SAM" id="MobiDB-lite"/>
    </source>
</evidence>
<reference evidence="5" key="1">
    <citation type="submission" date="2025-08" db="UniProtKB">
        <authorList>
            <consortium name="RefSeq"/>
        </authorList>
    </citation>
    <scope>IDENTIFICATION</scope>
    <source>
        <strain evidence="5">15112-1751.03</strain>
        <tissue evidence="5">Whole Adult</tissue>
    </source>
</reference>
<feature type="compositionally biased region" description="Basic and acidic residues" evidence="1">
    <location>
        <begin position="468"/>
        <end position="481"/>
    </location>
</feature>
<protein>
    <submittedName>
        <fullName evidence="5">Uncharacterized protein LOC117576695</fullName>
    </submittedName>
</protein>
<feature type="compositionally biased region" description="Polar residues" evidence="1">
    <location>
        <begin position="253"/>
        <end position="263"/>
    </location>
</feature>
<feature type="domain" description="DUF4788" evidence="3">
    <location>
        <begin position="32"/>
        <end position="203"/>
    </location>
</feature>
<dbReference type="Pfam" id="PF16003">
    <property type="entry name" value="DUF4776"/>
    <property type="match status" value="1"/>
</dbReference>
<gene>
    <name evidence="5" type="primary">LOC117576695</name>
</gene>
<feature type="region of interest" description="Disordered" evidence="1">
    <location>
        <begin position="454"/>
        <end position="481"/>
    </location>
</feature>